<evidence type="ECO:0000313" key="3">
    <source>
        <dbReference type="Proteomes" id="UP000501939"/>
    </source>
</evidence>
<dbReference type="RefSeq" id="WP_166325811.1">
    <property type="nucleotide sequence ID" value="NZ_CP049916.1"/>
</dbReference>
<dbReference type="KEGG" id="alj:G8D99_11080"/>
<sequence>MKIKIIEQNTAICIVLLLCAVVFSVFSYYSEGLPSVFLSISALLLVLWSIVAWPHDVVYKITYLDEAEQRHEMKCFISNRFSEKQRQRCFTQWVPGKIIEVEEMEEVVHCPFRFRAIGHI</sequence>
<dbReference type="AlphaFoldDB" id="A0A6G8S5R5"/>
<keyword evidence="1" id="KW-1133">Transmembrane helix</keyword>
<dbReference type="Proteomes" id="UP000501939">
    <property type="component" value="Chromosome"/>
</dbReference>
<feature type="transmembrane region" description="Helical" evidence="1">
    <location>
        <begin position="12"/>
        <end position="29"/>
    </location>
</feature>
<organism evidence="2 3">
    <name type="scientific">Acinetobacter lanii</name>
    <dbReference type="NCBI Taxonomy" id="2715163"/>
    <lineage>
        <taxon>Bacteria</taxon>
        <taxon>Pseudomonadati</taxon>
        <taxon>Pseudomonadota</taxon>
        <taxon>Gammaproteobacteria</taxon>
        <taxon>Moraxellales</taxon>
        <taxon>Moraxellaceae</taxon>
        <taxon>Acinetobacter</taxon>
    </lineage>
</organism>
<protein>
    <submittedName>
        <fullName evidence="2">Uncharacterized protein</fullName>
    </submittedName>
</protein>
<keyword evidence="1" id="KW-0812">Transmembrane</keyword>
<keyword evidence="1" id="KW-0472">Membrane</keyword>
<reference evidence="2 3" key="1">
    <citation type="submission" date="2020-03" db="EMBL/GenBank/DDBJ databases">
        <authorList>
            <person name="Zhu W."/>
        </authorList>
    </citation>
    <scope>NUCLEOTIDE SEQUENCE [LARGE SCALE GENOMIC DNA]</scope>
    <source>
        <strain evidence="2 3">185</strain>
    </source>
</reference>
<dbReference type="EMBL" id="CP049916">
    <property type="protein sequence ID" value="QIO09505.1"/>
    <property type="molecule type" value="Genomic_DNA"/>
</dbReference>
<feature type="transmembrane region" description="Helical" evidence="1">
    <location>
        <begin position="35"/>
        <end position="53"/>
    </location>
</feature>
<evidence type="ECO:0000313" key="2">
    <source>
        <dbReference type="EMBL" id="QIO09505.1"/>
    </source>
</evidence>
<name>A0A6G8S5R5_9GAMM</name>
<evidence type="ECO:0000256" key="1">
    <source>
        <dbReference type="SAM" id="Phobius"/>
    </source>
</evidence>
<proteinExistence type="predicted"/>
<accession>A0A6G8S5R5</accession>
<gene>
    <name evidence="2" type="ORF">G8D99_11080</name>
</gene>
<keyword evidence="3" id="KW-1185">Reference proteome</keyword>